<proteinExistence type="predicted"/>
<dbReference type="HOGENOM" id="CLU_3205981_0_0_11"/>
<dbReference type="EMBL" id="AWQX01000395">
    <property type="protein sequence ID" value="EST18219.1"/>
    <property type="molecule type" value="Genomic_DNA"/>
</dbReference>
<gene>
    <name evidence="1" type="ORF">M878_45435</name>
</gene>
<accession>V6JN31</accession>
<name>V6JN31_STRRC</name>
<dbReference type="Proteomes" id="UP000017984">
    <property type="component" value="Chromosome"/>
</dbReference>
<dbReference type="STRING" id="1352936.M878_45435"/>
<sequence length="45" mass="4686">MSAGLGGGDDLQDFLALLAVLGKKSRVVTNIGQVRQASLNYRGVP</sequence>
<reference evidence="1 2" key="1">
    <citation type="journal article" date="2014" name="Genome Announc.">
        <title>Draft Genome Sequence of Streptomyces roseochromogenes subsp. oscitans DS 12.976, Producer of the Aminocoumarin Antibiotic Clorobiocin.</title>
        <authorList>
            <person name="Ruckert C."/>
            <person name="Kalinowski J."/>
            <person name="Heide L."/>
            <person name="Apel A.K."/>
        </authorList>
    </citation>
    <scope>NUCLEOTIDE SEQUENCE [LARGE SCALE GENOMIC DNA]</scope>
    <source>
        <strain evidence="1 2">DS 12.976</strain>
    </source>
</reference>
<dbReference type="AlphaFoldDB" id="V6JN31"/>
<protein>
    <submittedName>
        <fullName evidence="1">Uncharacterized protein</fullName>
    </submittedName>
</protein>
<dbReference type="PATRIC" id="fig|1352936.5.peg.9449"/>
<organism evidence="1 2">
    <name type="scientific">Streptomyces roseochromogenus subsp. oscitans DS 12.976</name>
    <dbReference type="NCBI Taxonomy" id="1352936"/>
    <lineage>
        <taxon>Bacteria</taxon>
        <taxon>Bacillati</taxon>
        <taxon>Actinomycetota</taxon>
        <taxon>Actinomycetes</taxon>
        <taxon>Kitasatosporales</taxon>
        <taxon>Streptomycetaceae</taxon>
        <taxon>Streptomyces</taxon>
    </lineage>
</organism>
<evidence type="ECO:0000313" key="2">
    <source>
        <dbReference type="Proteomes" id="UP000017984"/>
    </source>
</evidence>
<evidence type="ECO:0000313" key="1">
    <source>
        <dbReference type="EMBL" id="EST18219.1"/>
    </source>
</evidence>
<keyword evidence="2" id="KW-1185">Reference proteome</keyword>
<comment type="caution">
    <text evidence="1">The sequence shown here is derived from an EMBL/GenBank/DDBJ whole genome shotgun (WGS) entry which is preliminary data.</text>
</comment>